<evidence type="ECO:0000313" key="1">
    <source>
        <dbReference type="EMBL" id="ORZ27340.1"/>
    </source>
</evidence>
<dbReference type="Proteomes" id="UP000193648">
    <property type="component" value="Unassembled WGS sequence"/>
</dbReference>
<protein>
    <submittedName>
        <fullName evidence="1">Uncharacterized protein</fullName>
    </submittedName>
</protein>
<proteinExistence type="predicted"/>
<dbReference type="InParanoid" id="A0A1Y2GYF2"/>
<organism evidence="1 2">
    <name type="scientific">Lobosporangium transversale</name>
    <dbReference type="NCBI Taxonomy" id="64571"/>
    <lineage>
        <taxon>Eukaryota</taxon>
        <taxon>Fungi</taxon>
        <taxon>Fungi incertae sedis</taxon>
        <taxon>Mucoromycota</taxon>
        <taxon>Mortierellomycotina</taxon>
        <taxon>Mortierellomycetes</taxon>
        <taxon>Mortierellales</taxon>
        <taxon>Mortierellaceae</taxon>
        <taxon>Lobosporangium</taxon>
    </lineage>
</organism>
<name>A0A1Y2GYF2_9FUNG</name>
<dbReference type="GeneID" id="33568164"/>
<reference evidence="1 2" key="1">
    <citation type="submission" date="2016-07" db="EMBL/GenBank/DDBJ databases">
        <title>Pervasive Adenine N6-methylation of Active Genes in Fungi.</title>
        <authorList>
            <consortium name="DOE Joint Genome Institute"/>
            <person name="Mondo S.J."/>
            <person name="Dannebaum R.O."/>
            <person name="Kuo R.C."/>
            <person name="Labutti K."/>
            <person name="Haridas S."/>
            <person name="Kuo A."/>
            <person name="Salamov A."/>
            <person name="Ahrendt S.R."/>
            <person name="Lipzen A."/>
            <person name="Sullivan W."/>
            <person name="Andreopoulos W.B."/>
            <person name="Clum A."/>
            <person name="Lindquist E."/>
            <person name="Daum C."/>
            <person name="Ramamoorthy G.K."/>
            <person name="Gryganskyi A."/>
            <person name="Culley D."/>
            <person name="Magnuson J.K."/>
            <person name="James T.Y."/>
            <person name="O'Malley M.A."/>
            <person name="Stajich J.E."/>
            <person name="Spatafora J.W."/>
            <person name="Visel A."/>
            <person name="Grigoriev I.V."/>
        </authorList>
    </citation>
    <scope>NUCLEOTIDE SEQUENCE [LARGE SCALE GENOMIC DNA]</scope>
    <source>
        <strain evidence="1 2">NRRL 3116</strain>
    </source>
</reference>
<gene>
    <name evidence="1" type="ORF">BCR41DRAFT_367694</name>
</gene>
<dbReference type="RefSeq" id="XP_021885067.1">
    <property type="nucleotide sequence ID" value="XM_022026321.1"/>
</dbReference>
<sequence length="168" mass="19399">MTFIIPSFNFMVFLPDNGSSNNIKFERQLVRLEKGLKKLEQLIPLVERLEKDYPPINRKRKFSGQMDCDNEIQNDNPFCMIAFLKTVIIRLLALVLVLRIKENDRGLLHVNIYKDHKAQKQIQIYKEQTILQWDGKRRVDLKGCVGAKGGVGVKRGVKVIYNLTADLA</sequence>
<accession>A0A1Y2GYF2</accession>
<dbReference type="AlphaFoldDB" id="A0A1Y2GYF2"/>
<dbReference type="EMBL" id="MCFF01000004">
    <property type="protein sequence ID" value="ORZ27340.1"/>
    <property type="molecule type" value="Genomic_DNA"/>
</dbReference>
<evidence type="ECO:0000313" key="2">
    <source>
        <dbReference type="Proteomes" id="UP000193648"/>
    </source>
</evidence>
<comment type="caution">
    <text evidence="1">The sequence shown here is derived from an EMBL/GenBank/DDBJ whole genome shotgun (WGS) entry which is preliminary data.</text>
</comment>
<keyword evidence="2" id="KW-1185">Reference proteome</keyword>